<keyword evidence="1" id="KW-0732">Signal</keyword>
<dbReference type="AlphaFoldDB" id="A0A7W7EU06"/>
<evidence type="ECO:0000256" key="1">
    <source>
        <dbReference type="SAM" id="SignalP"/>
    </source>
</evidence>
<dbReference type="RefSeq" id="WP_144902763.1">
    <property type="nucleotide sequence ID" value="NZ_JACHOA010000001.1"/>
</dbReference>
<comment type="caution">
    <text evidence="2">The sequence shown here is derived from an EMBL/GenBank/DDBJ whole genome shotgun (WGS) entry which is preliminary data.</text>
</comment>
<proteinExistence type="predicted"/>
<protein>
    <submittedName>
        <fullName evidence="2">Uncharacterized protein</fullName>
    </submittedName>
</protein>
<evidence type="ECO:0000313" key="3">
    <source>
        <dbReference type="Proteomes" id="UP000538566"/>
    </source>
</evidence>
<name>A0A7W7EU06_9SPHN</name>
<dbReference type="OrthoDB" id="7411269at2"/>
<accession>A0A7W7EU06</accession>
<feature type="chain" id="PRO_5031043155" evidence="1">
    <location>
        <begin position="32"/>
        <end position="146"/>
    </location>
</feature>
<gene>
    <name evidence="2" type="ORF">GGR37_000101</name>
</gene>
<evidence type="ECO:0000313" key="2">
    <source>
        <dbReference type="EMBL" id="MBB4611855.1"/>
    </source>
</evidence>
<organism evidence="2 3">
    <name type="scientific">Novosphingobium taihuense</name>
    <dbReference type="NCBI Taxonomy" id="260085"/>
    <lineage>
        <taxon>Bacteria</taxon>
        <taxon>Pseudomonadati</taxon>
        <taxon>Pseudomonadota</taxon>
        <taxon>Alphaproteobacteria</taxon>
        <taxon>Sphingomonadales</taxon>
        <taxon>Sphingomonadaceae</taxon>
        <taxon>Novosphingobium</taxon>
    </lineage>
</organism>
<keyword evidence="3" id="KW-1185">Reference proteome</keyword>
<sequence length="146" mass="14710">MIVRAGTGWQYAIADLSLILFLVTASALAHAGNGKPAASPTPPPAPVTAAIDSEPVAVWSPGPQAPSLAAWLAQVGDDPRLEVRIVVRYASGARAAAIAQAVDLAAEGGARAARARILVEPGERAGASVALVYSREALAGQGALAR</sequence>
<reference evidence="2 3" key="1">
    <citation type="submission" date="2020-08" db="EMBL/GenBank/DDBJ databases">
        <title>Genomic Encyclopedia of Type Strains, Phase IV (KMG-IV): sequencing the most valuable type-strain genomes for metagenomic binning, comparative biology and taxonomic classification.</title>
        <authorList>
            <person name="Goeker M."/>
        </authorList>
    </citation>
    <scope>NUCLEOTIDE SEQUENCE [LARGE SCALE GENOMIC DNA]</scope>
    <source>
        <strain evidence="2 3">DSM 17507</strain>
    </source>
</reference>
<dbReference type="Proteomes" id="UP000538566">
    <property type="component" value="Unassembled WGS sequence"/>
</dbReference>
<dbReference type="EMBL" id="JACHOA010000001">
    <property type="protein sequence ID" value="MBB4611855.1"/>
    <property type="molecule type" value="Genomic_DNA"/>
</dbReference>
<feature type="signal peptide" evidence="1">
    <location>
        <begin position="1"/>
        <end position="31"/>
    </location>
</feature>